<name>M5F8P8_9HYPH</name>
<evidence type="ECO:0000313" key="1">
    <source>
        <dbReference type="EMBL" id="CCV08276.1"/>
    </source>
</evidence>
<dbReference type="Proteomes" id="UP000012062">
    <property type="component" value="Unassembled WGS sequence"/>
</dbReference>
<evidence type="ECO:0000313" key="2">
    <source>
        <dbReference type="Proteomes" id="UP000012062"/>
    </source>
</evidence>
<dbReference type="AlphaFoldDB" id="M5F8P8"/>
<proteinExistence type="predicted"/>
<dbReference type="eggNOG" id="COG3415">
    <property type="taxonomic scope" value="Bacteria"/>
</dbReference>
<accession>M5F8P8</accession>
<organism evidence="1 2">
    <name type="scientific">Mesorhizobium metallidurans STM 2683</name>
    <dbReference type="NCBI Taxonomy" id="1297569"/>
    <lineage>
        <taxon>Bacteria</taxon>
        <taxon>Pseudomonadati</taxon>
        <taxon>Pseudomonadota</taxon>
        <taxon>Alphaproteobacteria</taxon>
        <taxon>Hyphomicrobiales</taxon>
        <taxon>Phyllobacteriaceae</taxon>
        <taxon>Mesorhizobium</taxon>
    </lineage>
</organism>
<comment type="caution">
    <text evidence="1">The sequence shown here is derived from an EMBL/GenBank/DDBJ whole genome shotgun (WGS) entry which is preliminary data.</text>
</comment>
<reference evidence="1 2" key="1">
    <citation type="submission" date="2013-02" db="EMBL/GenBank/DDBJ databases">
        <authorList>
            <person name="Genoscope - CEA"/>
        </authorList>
    </citation>
    <scope>NUCLEOTIDE SEQUENCE [LARGE SCALE GENOMIC DNA]</scope>
    <source>
        <strain evidence="1 2">STM 2683</strain>
    </source>
</reference>
<dbReference type="EMBL" id="CAUM01000143">
    <property type="protein sequence ID" value="CCV08276.1"/>
    <property type="molecule type" value="Genomic_DNA"/>
</dbReference>
<sequence>MADRSSRPRRNPNATGQAVTERIVALRRQRFTGKHIASLAGVSPATVASLS</sequence>
<gene>
    <name evidence="1" type="ORF">MESS2_730172</name>
</gene>
<protein>
    <submittedName>
        <fullName evidence="1">Uncharacterized protein</fullName>
    </submittedName>
</protein>
<keyword evidence="2" id="KW-1185">Reference proteome</keyword>